<keyword evidence="3" id="KW-1185">Reference proteome</keyword>
<keyword evidence="1" id="KW-0472">Membrane</keyword>
<keyword evidence="1" id="KW-1133">Transmembrane helix</keyword>
<reference evidence="2" key="1">
    <citation type="submission" date="2021-01" db="EMBL/GenBank/DDBJ databases">
        <authorList>
            <consortium name="Genoscope - CEA"/>
            <person name="William W."/>
        </authorList>
    </citation>
    <scope>NUCLEOTIDE SEQUENCE</scope>
</reference>
<proteinExistence type="predicted"/>
<sequence length="225" mass="26607">MDQINNKFEELHSLKRFNALDCNSILILIRKKEVLITLGQILRLCENLLNKVIDLQQYKLDHYYLISNRIWLKLTQNNKLLTIAHEDIEYQIVFTGFQCPIFENQQNKQSASTSIIQIMIQIINVFETNFHHKRIFIKHKIGQDNYIEYIILIIIITIIVWSFQNKINIEKTMEYGISKLFYTILHHFNFHEGFFKEDVILGLISIIGEIGIQQFIMFGCISPQG</sequence>
<dbReference type="EMBL" id="CAJJDO010000013">
    <property type="protein sequence ID" value="CAD8144080.1"/>
    <property type="molecule type" value="Genomic_DNA"/>
</dbReference>
<feature type="transmembrane region" description="Helical" evidence="1">
    <location>
        <begin position="146"/>
        <end position="163"/>
    </location>
</feature>
<accession>A0A8S1SVF2</accession>
<organism evidence="2 3">
    <name type="scientific">Paramecium pentaurelia</name>
    <dbReference type="NCBI Taxonomy" id="43138"/>
    <lineage>
        <taxon>Eukaryota</taxon>
        <taxon>Sar</taxon>
        <taxon>Alveolata</taxon>
        <taxon>Ciliophora</taxon>
        <taxon>Intramacronucleata</taxon>
        <taxon>Oligohymenophorea</taxon>
        <taxon>Peniculida</taxon>
        <taxon>Parameciidae</taxon>
        <taxon>Paramecium</taxon>
    </lineage>
</organism>
<keyword evidence="1" id="KW-0812">Transmembrane</keyword>
<dbReference type="AlphaFoldDB" id="A0A8S1SVF2"/>
<protein>
    <recommendedName>
        <fullName evidence="4">Transmembrane protein</fullName>
    </recommendedName>
</protein>
<evidence type="ECO:0008006" key="4">
    <source>
        <dbReference type="Google" id="ProtNLM"/>
    </source>
</evidence>
<dbReference type="Proteomes" id="UP000689195">
    <property type="component" value="Unassembled WGS sequence"/>
</dbReference>
<evidence type="ECO:0000313" key="2">
    <source>
        <dbReference type="EMBL" id="CAD8144080.1"/>
    </source>
</evidence>
<comment type="caution">
    <text evidence="2">The sequence shown here is derived from an EMBL/GenBank/DDBJ whole genome shotgun (WGS) entry which is preliminary data.</text>
</comment>
<feature type="transmembrane region" description="Helical" evidence="1">
    <location>
        <begin position="199"/>
        <end position="221"/>
    </location>
</feature>
<evidence type="ECO:0000313" key="3">
    <source>
        <dbReference type="Proteomes" id="UP000689195"/>
    </source>
</evidence>
<name>A0A8S1SVF2_9CILI</name>
<evidence type="ECO:0000256" key="1">
    <source>
        <dbReference type="SAM" id="Phobius"/>
    </source>
</evidence>
<gene>
    <name evidence="2" type="ORF">PPENT_87.1.T0130010</name>
</gene>